<dbReference type="PROSITE" id="PS01129">
    <property type="entry name" value="PSI_RLU"/>
    <property type="match status" value="1"/>
</dbReference>
<sequence length="579" mass="66066">MIMRTTNSEAGEPHTAKCSPLLGQQPNFDQHTPLITRFPQPPAADEIPALIPSPFSNTPHPLARQASLILQQRLNSKDLQATMRSECGKMFGVLVVRDRHGEIGFLSAFSGMLFGHWQWPGFVPPLFEQAEQDSFLPAGRAGLADMTRKLQQLESSALRYELGQKIASIQQQREHALTLLRQRHSEAKSLRKQQRLTLLMQQDDALHRKEMAALALASQHHKREATNARAHWDEKLQGLQQQLELHEQQIRQLRNARSESSRVLHKQVFATYRLGNLLHEQQPISHFYTDARPPAGSGDCAGPKLIHYARQQRLQPLAMAEFWWGASPATGVRHHGHYYPACRGKCRPILPFMLRGLDVEPEPCHGRAMTTSGIEIVYEDDQLLVVNKPAGLMSTPGREIEESLFSRLAQRYPQIPELTLVHRLDMDTSGLLLVAKDLRTHKRLQKQFIERSVEKCYEAVLVKRLPAQPDQGRIELPLRVDLDDRPRQMVCYQHGKPATTRWQIIARENNRTRIWFYPETGRTHQLRVHASHRDGLNAAIVGDGLYGLPAERLMLHARRLCFTHPVSREPMVFELPAPF</sequence>
<dbReference type="STRING" id="314344.AL013_05370"/>
<comment type="caution">
    <text evidence="4">The sequence shown here is derived from an EMBL/GenBank/DDBJ whole genome shotgun (WGS) entry which is preliminary data.</text>
</comment>
<dbReference type="InterPro" id="IPR006224">
    <property type="entry name" value="PsdUridine_synth_RluA-like_CS"/>
</dbReference>
<dbReference type="PANTHER" id="PTHR21600:SF89">
    <property type="entry name" value="RIBOSOMAL LARGE SUBUNIT PSEUDOURIDINE SYNTHASE A"/>
    <property type="match status" value="1"/>
</dbReference>
<dbReference type="PANTHER" id="PTHR21600">
    <property type="entry name" value="MITOCHONDRIAL RNA PSEUDOURIDINE SYNTHASE"/>
    <property type="match status" value="1"/>
</dbReference>
<dbReference type="InterPro" id="IPR020103">
    <property type="entry name" value="PsdUridine_synth_cat_dom_sf"/>
</dbReference>
<dbReference type="Proteomes" id="UP000005297">
    <property type="component" value="Unassembled WGS sequence"/>
</dbReference>
<dbReference type="eggNOG" id="COG0564">
    <property type="taxonomic scope" value="Bacteria"/>
</dbReference>
<dbReference type="GO" id="GO:0140098">
    <property type="term" value="F:catalytic activity, acting on RNA"/>
    <property type="evidence" value="ECO:0007669"/>
    <property type="project" value="UniProtKB-ARBA"/>
</dbReference>
<evidence type="ECO:0000313" key="4">
    <source>
        <dbReference type="EMBL" id="EAU55755.1"/>
    </source>
</evidence>
<name>Q0F1Z5_9PROT</name>
<dbReference type="HOGENOM" id="CLU_037416_0_0_0"/>
<dbReference type="AlphaFoldDB" id="Q0F1Z5"/>
<dbReference type="InParanoid" id="Q0F1Z5"/>
<evidence type="ECO:0000256" key="2">
    <source>
        <dbReference type="SAM" id="MobiDB-lite"/>
    </source>
</evidence>
<accession>Q0F1Z5</accession>
<dbReference type="CDD" id="cd02869">
    <property type="entry name" value="PseudoU_synth_RluA_like"/>
    <property type="match status" value="1"/>
</dbReference>
<feature type="coiled-coil region" evidence="1">
    <location>
        <begin position="222"/>
        <end position="263"/>
    </location>
</feature>
<dbReference type="Pfam" id="PF00849">
    <property type="entry name" value="PseudoU_synth_2"/>
    <property type="match status" value="1"/>
</dbReference>
<evidence type="ECO:0000256" key="1">
    <source>
        <dbReference type="SAM" id="Coils"/>
    </source>
</evidence>
<dbReference type="GO" id="GO:0003723">
    <property type="term" value="F:RNA binding"/>
    <property type="evidence" value="ECO:0007669"/>
    <property type="project" value="InterPro"/>
</dbReference>
<reference evidence="4 5" key="1">
    <citation type="submission" date="2006-09" db="EMBL/GenBank/DDBJ databases">
        <authorList>
            <person name="Emerson D."/>
            <person name="Ferriera S."/>
            <person name="Johnson J."/>
            <person name="Kravitz S."/>
            <person name="Halpern A."/>
            <person name="Remington K."/>
            <person name="Beeson K."/>
            <person name="Tran B."/>
            <person name="Rogers Y.-H."/>
            <person name="Friedman R."/>
            <person name="Venter J.C."/>
        </authorList>
    </citation>
    <scope>NUCLEOTIDE SEQUENCE [LARGE SCALE GENOMIC DNA]</scope>
    <source>
        <strain evidence="4 5">PV-1</strain>
    </source>
</reference>
<organism evidence="4 5">
    <name type="scientific">Mariprofundus ferrooxydans PV-1</name>
    <dbReference type="NCBI Taxonomy" id="314345"/>
    <lineage>
        <taxon>Bacteria</taxon>
        <taxon>Pseudomonadati</taxon>
        <taxon>Pseudomonadota</taxon>
        <taxon>Candidatius Mariprofundia</taxon>
        <taxon>Mariprofundales</taxon>
        <taxon>Mariprofundaceae</taxon>
        <taxon>Mariprofundus</taxon>
    </lineage>
</organism>
<dbReference type="InterPro" id="IPR006145">
    <property type="entry name" value="PsdUridine_synth_RsuA/RluA"/>
</dbReference>
<dbReference type="EMBL" id="AATS01000002">
    <property type="protein sequence ID" value="EAU55755.1"/>
    <property type="molecule type" value="Genomic_DNA"/>
</dbReference>
<proteinExistence type="predicted"/>
<dbReference type="GO" id="GO:0009982">
    <property type="term" value="F:pseudouridine synthase activity"/>
    <property type="evidence" value="ECO:0007669"/>
    <property type="project" value="InterPro"/>
</dbReference>
<dbReference type="InterPro" id="IPR050188">
    <property type="entry name" value="RluA_PseudoU_synthase"/>
</dbReference>
<keyword evidence="1" id="KW-0175">Coiled coil</keyword>
<dbReference type="SUPFAM" id="SSF55120">
    <property type="entry name" value="Pseudouridine synthase"/>
    <property type="match status" value="1"/>
</dbReference>
<feature type="domain" description="Pseudouridine synthase RsuA/RluA-like" evidence="3">
    <location>
        <begin position="382"/>
        <end position="532"/>
    </location>
</feature>
<evidence type="ECO:0000313" key="5">
    <source>
        <dbReference type="Proteomes" id="UP000005297"/>
    </source>
</evidence>
<dbReference type="Gene3D" id="3.30.2350.10">
    <property type="entry name" value="Pseudouridine synthase"/>
    <property type="match status" value="1"/>
</dbReference>
<protein>
    <submittedName>
        <fullName evidence="4">Pseudouridylate synthase, 23S RNA-specific</fullName>
    </submittedName>
</protein>
<evidence type="ECO:0000259" key="3">
    <source>
        <dbReference type="Pfam" id="PF00849"/>
    </source>
</evidence>
<gene>
    <name evidence="4" type="ORF">SPV1_02367</name>
</gene>
<dbReference type="OrthoDB" id="5289274at2"/>
<feature type="region of interest" description="Disordered" evidence="2">
    <location>
        <begin position="1"/>
        <end position="23"/>
    </location>
</feature>
<keyword evidence="5" id="KW-1185">Reference proteome</keyword>
<dbReference type="GO" id="GO:0000455">
    <property type="term" value="P:enzyme-directed rRNA pseudouridine synthesis"/>
    <property type="evidence" value="ECO:0007669"/>
    <property type="project" value="TreeGrafter"/>
</dbReference>